<protein>
    <submittedName>
        <fullName evidence="1">Uncharacterized protein</fullName>
    </submittedName>
</protein>
<accession>A0ABR2B8X0</accession>
<gene>
    <name evidence="1" type="ORF">V6N12_066126</name>
</gene>
<dbReference type="EMBL" id="JBBPBM010000152">
    <property type="protein sequence ID" value="KAK8503435.1"/>
    <property type="molecule type" value="Genomic_DNA"/>
</dbReference>
<evidence type="ECO:0000313" key="1">
    <source>
        <dbReference type="EMBL" id="KAK8503435.1"/>
    </source>
</evidence>
<sequence length="74" mass="8070">MARERLSVSPSPPRLVPISTEVPVIPLTVHLPSLVPLDPFSPVSPSLHDPSLLLIVTRILSRFSDCSDILRSFG</sequence>
<proteinExistence type="predicted"/>
<name>A0ABR2B8X0_9ROSI</name>
<evidence type="ECO:0000313" key="2">
    <source>
        <dbReference type="Proteomes" id="UP001472677"/>
    </source>
</evidence>
<dbReference type="Proteomes" id="UP001472677">
    <property type="component" value="Unassembled WGS sequence"/>
</dbReference>
<reference evidence="1 2" key="1">
    <citation type="journal article" date="2024" name="G3 (Bethesda)">
        <title>Genome assembly of Hibiscus sabdariffa L. provides insights into metabolisms of medicinal natural products.</title>
        <authorList>
            <person name="Kim T."/>
        </authorList>
    </citation>
    <scope>NUCLEOTIDE SEQUENCE [LARGE SCALE GENOMIC DNA]</scope>
    <source>
        <strain evidence="1">TK-2024</strain>
        <tissue evidence="1">Old leaves</tissue>
    </source>
</reference>
<comment type="caution">
    <text evidence="1">The sequence shown here is derived from an EMBL/GenBank/DDBJ whole genome shotgun (WGS) entry which is preliminary data.</text>
</comment>
<organism evidence="1 2">
    <name type="scientific">Hibiscus sabdariffa</name>
    <name type="common">roselle</name>
    <dbReference type="NCBI Taxonomy" id="183260"/>
    <lineage>
        <taxon>Eukaryota</taxon>
        <taxon>Viridiplantae</taxon>
        <taxon>Streptophyta</taxon>
        <taxon>Embryophyta</taxon>
        <taxon>Tracheophyta</taxon>
        <taxon>Spermatophyta</taxon>
        <taxon>Magnoliopsida</taxon>
        <taxon>eudicotyledons</taxon>
        <taxon>Gunneridae</taxon>
        <taxon>Pentapetalae</taxon>
        <taxon>rosids</taxon>
        <taxon>malvids</taxon>
        <taxon>Malvales</taxon>
        <taxon>Malvaceae</taxon>
        <taxon>Malvoideae</taxon>
        <taxon>Hibiscus</taxon>
    </lineage>
</organism>
<keyword evidence="2" id="KW-1185">Reference proteome</keyword>